<dbReference type="Gene3D" id="3.20.20.370">
    <property type="entry name" value="Glycoside hydrolase/deacetylase"/>
    <property type="match status" value="1"/>
</dbReference>
<dbReference type="Pfam" id="PF01522">
    <property type="entry name" value="Polysacc_deac_1"/>
    <property type="match status" value="1"/>
</dbReference>
<feature type="region of interest" description="Disordered" evidence="3">
    <location>
        <begin position="28"/>
        <end position="91"/>
    </location>
</feature>
<dbReference type="PANTHER" id="PTHR10587:SF133">
    <property type="entry name" value="CHITIN DEACETYLASE 1-RELATED"/>
    <property type="match status" value="1"/>
</dbReference>
<sequence>MKQRAALGSGVVVLALLLGAGWIASRPTSHPTFRTAPPATGIPAPDGTPSRPATPSSAPPTGTPAATRSAAATPGPTATTSTTPAPLPVRRTTGRKGVALTFDDGPHPVWTPKVLDRLRAARVRATFCVVGSQVHRHPALVARIVREGHTLCNHTWHHELDLGNRPPAEIRANLERTNREIRRAVPDARIPFFRHPGGRWTEAAISVAEELGMASIDWDVDPRDWEKKTRASEITERVLKKARPGSIVLLHDGGGDRAATLDACAGLIGKLQDRYEIILLDT</sequence>
<comment type="caution">
    <text evidence="5">The sequence shown here is derived from an EMBL/GenBank/DDBJ whole genome shotgun (WGS) entry which is preliminary data.</text>
</comment>
<gene>
    <name evidence="5" type="ORF">AAFH96_01275</name>
</gene>
<dbReference type="SUPFAM" id="SSF88713">
    <property type="entry name" value="Glycoside hydrolase/deacetylase"/>
    <property type="match status" value="1"/>
</dbReference>
<dbReference type="RefSeq" id="WP_375732691.1">
    <property type="nucleotide sequence ID" value="NZ_JBCGDC010000002.1"/>
</dbReference>
<protein>
    <submittedName>
        <fullName evidence="5">Polysaccharide deacetylase family protein</fullName>
        <ecNumber evidence="5">3.-.-.-</ecNumber>
    </submittedName>
</protein>
<accession>A0ABV5CIB5</accession>
<dbReference type="InterPro" id="IPR011330">
    <property type="entry name" value="Glyco_hydro/deAcase_b/a-brl"/>
</dbReference>
<keyword evidence="1" id="KW-0479">Metal-binding</keyword>
<evidence type="ECO:0000256" key="3">
    <source>
        <dbReference type="SAM" id="MobiDB-lite"/>
    </source>
</evidence>
<evidence type="ECO:0000313" key="5">
    <source>
        <dbReference type="EMBL" id="MFB6391735.1"/>
    </source>
</evidence>
<organism evidence="5 6">
    <name type="scientific">Polymorphospora lycopeni</name>
    <dbReference type="NCBI Taxonomy" id="3140240"/>
    <lineage>
        <taxon>Bacteria</taxon>
        <taxon>Bacillati</taxon>
        <taxon>Actinomycetota</taxon>
        <taxon>Actinomycetes</taxon>
        <taxon>Micromonosporales</taxon>
        <taxon>Micromonosporaceae</taxon>
        <taxon>Polymorphospora</taxon>
    </lineage>
</organism>
<keyword evidence="2 5" id="KW-0378">Hydrolase</keyword>
<name>A0ABV5CIB5_9ACTN</name>
<feature type="domain" description="NodB homology" evidence="4">
    <location>
        <begin position="96"/>
        <end position="280"/>
    </location>
</feature>
<evidence type="ECO:0000313" key="6">
    <source>
        <dbReference type="Proteomes" id="UP001582793"/>
    </source>
</evidence>
<dbReference type="Proteomes" id="UP001582793">
    <property type="component" value="Unassembled WGS sequence"/>
</dbReference>
<dbReference type="PROSITE" id="PS51677">
    <property type="entry name" value="NODB"/>
    <property type="match status" value="1"/>
</dbReference>
<evidence type="ECO:0000256" key="2">
    <source>
        <dbReference type="ARBA" id="ARBA00022801"/>
    </source>
</evidence>
<keyword evidence="6" id="KW-1185">Reference proteome</keyword>
<evidence type="ECO:0000259" key="4">
    <source>
        <dbReference type="PROSITE" id="PS51677"/>
    </source>
</evidence>
<proteinExistence type="predicted"/>
<dbReference type="InterPro" id="IPR002509">
    <property type="entry name" value="NODB_dom"/>
</dbReference>
<reference evidence="5 6" key="1">
    <citation type="submission" date="2024-04" db="EMBL/GenBank/DDBJ databases">
        <title>Polymorphospora sp. isolated from Baiyangdian Lake in Xiong'an New Area.</title>
        <authorList>
            <person name="Zhang X."/>
            <person name="Liu J."/>
        </authorList>
    </citation>
    <scope>NUCLEOTIDE SEQUENCE [LARGE SCALE GENOMIC DNA]</scope>
    <source>
        <strain evidence="5 6">2-325</strain>
    </source>
</reference>
<feature type="compositionally biased region" description="Low complexity" evidence="3">
    <location>
        <begin position="63"/>
        <end position="84"/>
    </location>
</feature>
<dbReference type="CDD" id="cd10917">
    <property type="entry name" value="CE4_NodB_like_6s_7s"/>
    <property type="match status" value="1"/>
</dbReference>
<dbReference type="GO" id="GO:0016787">
    <property type="term" value="F:hydrolase activity"/>
    <property type="evidence" value="ECO:0007669"/>
    <property type="project" value="UniProtKB-KW"/>
</dbReference>
<dbReference type="PANTHER" id="PTHR10587">
    <property type="entry name" value="GLYCOSYL TRANSFERASE-RELATED"/>
    <property type="match status" value="1"/>
</dbReference>
<dbReference type="EC" id="3.-.-.-" evidence="5"/>
<dbReference type="InterPro" id="IPR050248">
    <property type="entry name" value="Polysacc_deacetylase_ArnD"/>
</dbReference>
<evidence type="ECO:0000256" key="1">
    <source>
        <dbReference type="ARBA" id="ARBA00022723"/>
    </source>
</evidence>
<dbReference type="EMBL" id="JBCGDC010000002">
    <property type="protein sequence ID" value="MFB6391735.1"/>
    <property type="molecule type" value="Genomic_DNA"/>
</dbReference>